<accession>C0QF62</accession>
<dbReference type="eggNOG" id="COG1917">
    <property type="taxonomic scope" value="Bacteria"/>
</dbReference>
<dbReference type="Pfam" id="PF07883">
    <property type="entry name" value="Cupin_2"/>
    <property type="match status" value="1"/>
</dbReference>
<feature type="domain" description="Cupin type-2" evidence="1">
    <location>
        <begin position="45"/>
        <end position="109"/>
    </location>
</feature>
<dbReference type="HOGENOM" id="CLU_141446_2_0_7"/>
<dbReference type="InterPro" id="IPR011051">
    <property type="entry name" value="RmlC_Cupin_sf"/>
</dbReference>
<name>C0QF62_DESAH</name>
<dbReference type="EMBL" id="CP001087">
    <property type="protein sequence ID" value="ACN17563.1"/>
    <property type="molecule type" value="Genomic_DNA"/>
</dbReference>
<protein>
    <recommendedName>
        <fullName evidence="1">Cupin type-2 domain-containing protein</fullName>
    </recommendedName>
</protein>
<dbReference type="RefSeq" id="WP_015906277.1">
    <property type="nucleotide sequence ID" value="NC_012108.1"/>
</dbReference>
<dbReference type="KEGG" id="dat:HRM2_45070"/>
<evidence type="ECO:0000259" key="1">
    <source>
        <dbReference type="Pfam" id="PF07883"/>
    </source>
</evidence>
<keyword evidence="3" id="KW-1185">Reference proteome</keyword>
<dbReference type="InterPro" id="IPR014710">
    <property type="entry name" value="RmlC-like_jellyroll"/>
</dbReference>
<reference evidence="2 3" key="1">
    <citation type="journal article" date="2009" name="Environ. Microbiol.">
        <title>Genome sequence of Desulfobacterium autotrophicum HRM2, a marine sulfate reducer oxidizing organic carbon completely to carbon dioxide.</title>
        <authorList>
            <person name="Strittmatter A.W."/>
            <person name="Liesegang H."/>
            <person name="Rabus R."/>
            <person name="Decker I."/>
            <person name="Amann J."/>
            <person name="Andres S."/>
            <person name="Henne A."/>
            <person name="Fricke W.F."/>
            <person name="Martinez-Arias R."/>
            <person name="Bartels D."/>
            <person name="Goesmann A."/>
            <person name="Krause L."/>
            <person name="Puehler A."/>
            <person name="Klenk H.P."/>
            <person name="Richter M."/>
            <person name="Schuler M."/>
            <person name="Gloeckner F.O."/>
            <person name="Meyerdierks A."/>
            <person name="Gottschalk G."/>
            <person name="Amann R."/>
        </authorList>
    </citation>
    <scope>NUCLEOTIDE SEQUENCE [LARGE SCALE GENOMIC DNA]</scope>
    <source>
        <strain evidence="3">ATCC 43914 / DSM 3382 / HRM2</strain>
    </source>
</reference>
<sequence>MNKKELIKNIPFSETIDLKSLVDYEEGRVVSRTLASQKAVGITLFAFDKDEEISAHSASGDAMVQILDGEALINVGGKEITAVAGQTIVMPADVPHALYATTPFKMFLVVVKRPVEMSTL</sequence>
<dbReference type="InterPro" id="IPR013096">
    <property type="entry name" value="Cupin_2"/>
</dbReference>
<dbReference type="Gene3D" id="2.60.120.10">
    <property type="entry name" value="Jelly Rolls"/>
    <property type="match status" value="1"/>
</dbReference>
<dbReference type="PANTHER" id="PTHR37694">
    <property type="entry name" value="SLR8022 PROTEIN"/>
    <property type="match status" value="1"/>
</dbReference>
<dbReference type="OrthoDB" id="1121052at2"/>
<evidence type="ECO:0000313" key="2">
    <source>
        <dbReference type="EMBL" id="ACN17563.1"/>
    </source>
</evidence>
<evidence type="ECO:0000313" key="3">
    <source>
        <dbReference type="Proteomes" id="UP000000442"/>
    </source>
</evidence>
<organism evidence="2 3">
    <name type="scientific">Desulforapulum autotrophicum (strain ATCC 43914 / DSM 3382 / VKM B-1955 / HRM2)</name>
    <name type="common">Desulfobacterium autotrophicum</name>
    <dbReference type="NCBI Taxonomy" id="177437"/>
    <lineage>
        <taxon>Bacteria</taxon>
        <taxon>Pseudomonadati</taxon>
        <taxon>Thermodesulfobacteriota</taxon>
        <taxon>Desulfobacteria</taxon>
        <taxon>Desulfobacterales</taxon>
        <taxon>Desulfobacteraceae</taxon>
        <taxon>Desulforapulum</taxon>
    </lineage>
</organism>
<dbReference type="STRING" id="177437.HRM2_45070"/>
<dbReference type="SUPFAM" id="SSF51182">
    <property type="entry name" value="RmlC-like cupins"/>
    <property type="match status" value="1"/>
</dbReference>
<proteinExistence type="predicted"/>
<dbReference type="AlphaFoldDB" id="C0QF62"/>
<dbReference type="PANTHER" id="PTHR37694:SF1">
    <property type="entry name" value="SLR8022 PROTEIN"/>
    <property type="match status" value="1"/>
</dbReference>
<dbReference type="CDD" id="cd02230">
    <property type="entry name" value="cupin_HP0902-like"/>
    <property type="match status" value="1"/>
</dbReference>
<gene>
    <name evidence="2" type="ordered locus">HRM2_45070</name>
</gene>
<dbReference type="Proteomes" id="UP000000442">
    <property type="component" value="Chromosome"/>
</dbReference>